<feature type="region of interest" description="Disordered" evidence="1">
    <location>
        <begin position="62"/>
        <end position="145"/>
    </location>
</feature>
<protein>
    <submittedName>
        <fullName evidence="2">Tandem-95 repeat protein</fullName>
    </submittedName>
</protein>
<feature type="region of interest" description="Disordered" evidence="1">
    <location>
        <begin position="351"/>
        <end position="374"/>
    </location>
</feature>
<feature type="compositionally biased region" description="Gly residues" evidence="1">
    <location>
        <begin position="664"/>
        <end position="682"/>
    </location>
</feature>
<dbReference type="Proteomes" id="UP000275048">
    <property type="component" value="Unassembled WGS sequence"/>
</dbReference>
<reference evidence="2 3" key="1">
    <citation type="submission" date="2018-10" db="EMBL/GenBank/DDBJ databases">
        <title>Isolation, diversity and antibacterial activity of antinobacteria from the wheat rhizosphere soil.</title>
        <authorList>
            <person name="Sun T."/>
        </authorList>
    </citation>
    <scope>NUCLEOTIDE SEQUENCE [LARGE SCALE GENOMIC DNA]</scope>
    <source>
        <strain evidence="2 3">SJ-23</strain>
    </source>
</reference>
<dbReference type="Gene3D" id="2.60.40.3440">
    <property type="match status" value="1"/>
</dbReference>
<evidence type="ECO:0000313" key="3">
    <source>
        <dbReference type="Proteomes" id="UP000275048"/>
    </source>
</evidence>
<feature type="compositionally biased region" description="Low complexity" evidence="1">
    <location>
        <begin position="62"/>
        <end position="72"/>
    </location>
</feature>
<keyword evidence="3" id="KW-1185">Reference proteome</keyword>
<feature type="region of interest" description="Disordered" evidence="1">
    <location>
        <begin position="660"/>
        <end position="720"/>
    </location>
</feature>
<gene>
    <name evidence="2" type="ORF">EDM22_19230</name>
</gene>
<feature type="compositionally biased region" description="Low complexity" evidence="1">
    <location>
        <begin position="683"/>
        <end position="692"/>
    </location>
</feature>
<feature type="compositionally biased region" description="Low complexity" evidence="1">
    <location>
        <begin position="711"/>
        <end position="720"/>
    </location>
</feature>
<dbReference type="AlphaFoldDB" id="A0A3M7ZVD2"/>
<sequence length="740" mass="74486">MRFPIHVPAAVDDRRRPVRLRLAALGVATILAAGGAFATPFAAHAEEAQPAGGESAMLVEAAASEPVAAEDPAPADEGETGASATEPAASATDDDAATAHADAAADPAGPAAGAAGDPEASHLPDAEAEPVAARKSAASAGQPAGFAAQVEPSQLGPNQAPIAVDDAYQMLADTTLTVDDPGVTGNDTEPDGDWYQVDDHTKPQVGSLWVNAHGPFGYTPPAGFTGTVTFTYVLKDDFGALSTWATVTIEVLPAGSDATLPPTANDDTYVYALSTPLYIAAPGVLANDDAEGREGTLVLDYASPQIGTVDLQADGSFLYTPHDSIGGTWWFRYLLCTDGGCASAEVTLEQAAAGEQPSGPSQPPAEPPAGEDLAPVAQPDTLVAVAGDLAILDAPGVLGNDSDPEGQPLTLVDVTTPAHGVLYYWNADGTVQYVPNDGFAGTDQVEYTVSDGAKSATSTLTFTVTEPANYAPQAWEDSAVAVAGTTLILDAPGVLGNDSDQDGDPLAVTWFGDPHHGTIDIAADGSVVYTPEAGFVGGDSVLYQASDGQATSEAFLVIDVVSAGAPAHPTVVGDHYDAVSGVLLEVSAPGVLGNDLDPSGPIAVTGHEAAQHGTIEIAADGSLRYTSEPGYTGVDTIRYTISDGEESADGLISITVLGQAEGSGQPGEGEQPGGSGGSGGPQQPGRPQQPTGPDEPGRPAEHAPLPEARPATTDAAALADTGSDPRLAAALAALLAALGI</sequence>
<dbReference type="OrthoDB" id="134475at2"/>
<feature type="non-terminal residue" evidence="2">
    <location>
        <position position="740"/>
    </location>
</feature>
<evidence type="ECO:0000256" key="1">
    <source>
        <dbReference type="SAM" id="MobiDB-lite"/>
    </source>
</evidence>
<dbReference type="Gene3D" id="2.60.40.2810">
    <property type="match status" value="3"/>
</dbReference>
<dbReference type="RefSeq" id="WP_122938697.1">
    <property type="nucleotide sequence ID" value="NZ_RHHB01000087.1"/>
</dbReference>
<feature type="compositionally biased region" description="Low complexity" evidence="1">
    <location>
        <begin position="80"/>
        <end position="91"/>
    </location>
</feature>
<comment type="caution">
    <text evidence="2">The sequence shown here is derived from an EMBL/GenBank/DDBJ whole genome shotgun (WGS) entry which is preliminary data.</text>
</comment>
<proteinExistence type="predicted"/>
<organism evidence="2 3">
    <name type="scientific">Agromyces tardus</name>
    <dbReference type="NCBI Taxonomy" id="2583849"/>
    <lineage>
        <taxon>Bacteria</taxon>
        <taxon>Bacillati</taxon>
        <taxon>Actinomycetota</taxon>
        <taxon>Actinomycetes</taxon>
        <taxon>Micrococcales</taxon>
        <taxon>Microbacteriaceae</taxon>
        <taxon>Agromyces</taxon>
    </lineage>
</organism>
<accession>A0A3M7ZVD2</accession>
<feature type="compositionally biased region" description="Low complexity" evidence="1">
    <location>
        <begin position="136"/>
        <end position="145"/>
    </location>
</feature>
<evidence type="ECO:0000313" key="2">
    <source>
        <dbReference type="EMBL" id="RNB42969.1"/>
    </source>
</evidence>
<dbReference type="NCBIfam" id="NF012211">
    <property type="entry name" value="tand_rpt_95"/>
    <property type="match status" value="3"/>
</dbReference>
<name>A0A3M7ZVD2_9MICO</name>
<dbReference type="EMBL" id="RHHB01000087">
    <property type="protein sequence ID" value="RNB42969.1"/>
    <property type="molecule type" value="Genomic_DNA"/>
</dbReference>
<dbReference type="Pfam" id="PF17963">
    <property type="entry name" value="Big_9"/>
    <property type="match status" value="5"/>
</dbReference>
<feature type="compositionally biased region" description="Low complexity" evidence="1">
    <location>
        <begin position="98"/>
        <end position="118"/>
    </location>
</feature>